<dbReference type="Proteomes" id="UP000789405">
    <property type="component" value="Unassembled WGS sequence"/>
</dbReference>
<reference evidence="1" key="1">
    <citation type="submission" date="2021-06" db="EMBL/GenBank/DDBJ databases">
        <authorList>
            <person name="Kallberg Y."/>
            <person name="Tangrot J."/>
            <person name="Rosling A."/>
        </authorList>
    </citation>
    <scope>NUCLEOTIDE SEQUENCE</scope>
    <source>
        <strain evidence="1">MA453B</strain>
    </source>
</reference>
<evidence type="ECO:0000313" key="1">
    <source>
        <dbReference type="EMBL" id="CAG8523671.1"/>
    </source>
</evidence>
<comment type="caution">
    <text evidence="1">The sequence shown here is derived from an EMBL/GenBank/DDBJ whole genome shotgun (WGS) entry which is preliminary data.</text>
</comment>
<proteinExistence type="predicted"/>
<gene>
    <name evidence="1" type="ORF">DERYTH_LOCUS3998</name>
</gene>
<organism evidence="1 2">
    <name type="scientific">Dentiscutata erythropus</name>
    <dbReference type="NCBI Taxonomy" id="1348616"/>
    <lineage>
        <taxon>Eukaryota</taxon>
        <taxon>Fungi</taxon>
        <taxon>Fungi incertae sedis</taxon>
        <taxon>Mucoromycota</taxon>
        <taxon>Glomeromycotina</taxon>
        <taxon>Glomeromycetes</taxon>
        <taxon>Diversisporales</taxon>
        <taxon>Gigasporaceae</taxon>
        <taxon>Dentiscutata</taxon>
    </lineage>
</organism>
<name>A0A9N9FBC4_9GLOM</name>
<keyword evidence="2" id="KW-1185">Reference proteome</keyword>
<protein>
    <submittedName>
        <fullName evidence="1">9409_t:CDS:1</fullName>
    </submittedName>
</protein>
<sequence length="49" mass="5434">MCVKDNNDLIEIVDPILGDNNGQEVILDITQSKFVPSLDLLGYQKLSSK</sequence>
<dbReference type="EMBL" id="CAJVPY010001482">
    <property type="protein sequence ID" value="CAG8523671.1"/>
    <property type="molecule type" value="Genomic_DNA"/>
</dbReference>
<accession>A0A9N9FBC4</accession>
<dbReference type="AlphaFoldDB" id="A0A9N9FBC4"/>
<evidence type="ECO:0000313" key="2">
    <source>
        <dbReference type="Proteomes" id="UP000789405"/>
    </source>
</evidence>